<feature type="domain" description="PI-PLC Y-box" evidence="10">
    <location>
        <begin position="421"/>
        <end position="534"/>
    </location>
</feature>
<dbReference type="Proteomes" id="UP000515153">
    <property type="component" value="Unplaced"/>
</dbReference>
<dbReference type="PANTHER" id="PTHR10336:SF82">
    <property type="entry name" value="PHOSPHOINOSITIDE PHOSPHOLIPASE C"/>
    <property type="match status" value="1"/>
</dbReference>
<dbReference type="InterPro" id="IPR035892">
    <property type="entry name" value="C2_domain_sf"/>
</dbReference>
<comment type="catalytic activity">
    <reaction evidence="1 7">
        <text>a 1,2-diacyl-sn-glycero-3-phospho-(1D-myo-inositol-4,5-bisphosphate) + H2O = 1D-myo-inositol 1,4,5-trisphosphate + a 1,2-diacyl-sn-glycerol + H(+)</text>
        <dbReference type="Rhea" id="RHEA:33179"/>
        <dbReference type="ChEBI" id="CHEBI:15377"/>
        <dbReference type="ChEBI" id="CHEBI:15378"/>
        <dbReference type="ChEBI" id="CHEBI:17815"/>
        <dbReference type="ChEBI" id="CHEBI:58456"/>
        <dbReference type="ChEBI" id="CHEBI:203600"/>
        <dbReference type="EC" id="3.1.4.11"/>
    </reaction>
</comment>
<feature type="region of interest" description="Disordered" evidence="8">
    <location>
        <begin position="154"/>
        <end position="185"/>
    </location>
</feature>
<organism evidence="11 12">
    <name type="scientific">Pyricularia grisea</name>
    <name type="common">Crabgrass-specific blast fungus</name>
    <name type="synonym">Magnaporthe grisea</name>
    <dbReference type="NCBI Taxonomy" id="148305"/>
    <lineage>
        <taxon>Eukaryota</taxon>
        <taxon>Fungi</taxon>
        <taxon>Dikarya</taxon>
        <taxon>Ascomycota</taxon>
        <taxon>Pezizomycotina</taxon>
        <taxon>Sordariomycetes</taxon>
        <taxon>Sordariomycetidae</taxon>
        <taxon>Magnaporthales</taxon>
        <taxon>Pyriculariaceae</taxon>
        <taxon>Pyricularia</taxon>
    </lineage>
</organism>
<dbReference type="Gene3D" id="3.20.20.190">
    <property type="entry name" value="Phosphatidylinositol (PI) phosphodiesterase"/>
    <property type="match status" value="2"/>
</dbReference>
<keyword evidence="2 7" id="KW-0378">Hydrolase</keyword>
<evidence type="ECO:0000256" key="7">
    <source>
        <dbReference type="RuleBase" id="RU361133"/>
    </source>
</evidence>
<dbReference type="InterPro" id="IPR001192">
    <property type="entry name" value="PI-PLC_fam"/>
</dbReference>
<feature type="region of interest" description="Disordered" evidence="8">
    <location>
        <begin position="203"/>
        <end position="258"/>
    </location>
</feature>
<evidence type="ECO:0000256" key="6">
    <source>
        <dbReference type="ARBA" id="ARBA00059664"/>
    </source>
</evidence>
<dbReference type="Pfam" id="PF23617">
    <property type="entry name" value="EF-hand_15"/>
    <property type="match status" value="1"/>
</dbReference>
<protein>
    <recommendedName>
        <fullName evidence="7">Phosphoinositide phospholipase C</fullName>
        <ecNumber evidence="7">3.1.4.11</ecNumber>
    </recommendedName>
</protein>
<feature type="region of interest" description="Disordered" evidence="8">
    <location>
        <begin position="381"/>
        <end position="415"/>
    </location>
</feature>
<dbReference type="SMART" id="SM00149">
    <property type="entry name" value="PLCYc"/>
    <property type="match status" value="1"/>
</dbReference>
<dbReference type="CDD" id="cd00275">
    <property type="entry name" value="C2_PLC_like"/>
    <property type="match status" value="1"/>
</dbReference>
<reference evidence="12" key="2">
    <citation type="submission" date="2019-10" db="EMBL/GenBank/DDBJ databases">
        <authorList>
            <consortium name="NCBI Genome Project"/>
        </authorList>
    </citation>
    <scope>NUCLEOTIDE SEQUENCE</scope>
    <source>
        <strain evidence="12">NI907</strain>
    </source>
</reference>
<feature type="region of interest" description="Disordered" evidence="8">
    <location>
        <begin position="1"/>
        <end position="20"/>
    </location>
</feature>
<comment type="function">
    <text evidence="6">The production of the second messenger molecules diacylglycerol (DAG) and inositol 1,4,5-trisphosphate (IP3) is mediated by activated phosphatidylinositol-specific phospholipase C enzymes.</text>
</comment>
<evidence type="ECO:0000256" key="2">
    <source>
        <dbReference type="ARBA" id="ARBA00022801"/>
    </source>
</evidence>
<dbReference type="EC" id="3.1.4.11" evidence="7"/>
<evidence type="ECO:0000256" key="8">
    <source>
        <dbReference type="SAM" id="MobiDB-lite"/>
    </source>
</evidence>
<dbReference type="FunFam" id="3.20.20.190:FF:000039">
    <property type="entry name" value="Phosphoinositide phospholipase C"/>
    <property type="match status" value="1"/>
</dbReference>
<feature type="compositionally biased region" description="Polar residues" evidence="8">
    <location>
        <begin position="235"/>
        <end position="258"/>
    </location>
</feature>
<reference evidence="12" key="3">
    <citation type="submission" date="2025-08" db="UniProtKB">
        <authorList>
            <consortium name="RefSeq"/>
        </authorList>
    </citation>
    <scope>IDENTIFICATION</scope>
    <source>
        <strain evidence="12">NI907</strain>
    </source>
</reference>
<evidence type="ECO:0000256" key="3">
    <source>
        <dbReference type="ARBA" id="ARBA00022963"/>
    </source>
</evidence>
<reference evidence="12" key="1">
    <citation type="journal article" date="2019" name="Mol. Biol. Evol.">
        <title>Blast fungal genomes show frequent chromosomal changes, gene gains and losses, and effector gene turnover.</title>
        <authorList>
            <person name="Gomez Luciano L.B."/>
            <person name="Jason Tsai I."/>
            <person name="Chuma I."/>
            <person name="Tosa Y."/>
            <person name="Chen Y.H."/>
            <person name="Li J.Y."/>
            <person name="Li M.Y."/>
            <person name="Jade Lu M.Y."/>
            <person name="Nakayashiki H."/>
            <person name="Li W.H."/>
        </authorList>
    </citation>
    <scope>NUCLEOTIDE SEQUENCE</scope>
    <source>
        <strain evidence="12">NI907</strain>
    </source>
</reference>
<feature type="compositionally biased region" description="Basic and acidic residues" evidence="8">
    <location>
        <begin position="176"/>
        <end position="185"/>
    </location>
</feature>
<dbReference type="PROSITE" id="PS50008">
    <property type="entry name" value="PIPLC_Y_DOMAIN"/>
    <property type="match status" value="1"/>
</dbReference>
<proteinExistence type="predicted"/>
<accession>A0A6P8AT27</accession>
<dbReference type="InterPro" id="IPR017946">
    <property type="entry name" value="PLC-like_Pdiesterase_TIM-brl"/>
</dbReference>
<dbReference type="GO" id="GO:0016042">
    <property type="term" value="P:lipid catabolic process"/>
    <property type="evidence" value="ECO:0007669"/>
    <property type="project" value="UniProtKB-KW"/>
</dbReference>
<feature type="compositionally biased region" description="Low complexity" evidence="8">
    <location>
        <begin position="389"/>
        <end position="407"/>
    </location>
</feature>
<dbReference type="PRINTS" id="PR00390">
    <property type="entry name" value="PHPHLIPASEC"/>
</dbReference>
<dbReference type="PANTHER" id="PTHR10336">
    <property type="entry name" value="PHOSPHOINOSITIDE-SPECIFIC PHOSPHOLIPASE C FAMILY PROTEIN"/>
    <property type="match status" value="1"/>
</dbReference>
<dbReference type="SUPFAM" id="SSF47473">
    <property type="entry name" value="EF-hand"/>
    <property type="match status" value="1"/>
</dbReference>
<dbReference type="Pfam" id="PF00388">
    <property type="entry name" value="PI-PLC-X"/>
    <property type="match status" value="1"/>
</dbReference>
<dbReference type="PROSITE" id="PS50004">
    <property type="entry name" value="C2"/>
    <property type="match status" value="1"/>
</dbReference>
<gene>
    <name evidence="12" type="ORF">PgNI_09381</name>
</gene>
<evidence type="ECO:0000256" key="1">
    <source>
        <dbReference type="ARBA" id="ARBA00001195"/>
    </source>
</evidence>
<keyword evidence="3 7" id="KW-0442">Lipid degradation</keyword>
<evidence type="ECO:0000256" key="4">
    <source>
        <dbReference type="ARBA" id="ARBA00023098"/>
    </source>
</evidence>
<evidence type="ECO:0000259" key="9">
    <source>
        <dbReference type="PROSITE" id="PS50004"/>
    </source>
</evidence>
<dbReference type="FunFam" id="2.60.40.150:FF:000220">
    <property type="entry name" value="Phosphoinositide phospholipase C"/>
    <property type="match status" value="1"/>
</dbReference>
<dbReference type="SMART" id="SM00148">
    <property type="entry name" value="PLCXc"/>
    <property type="match status" value="1"/>
</dbReference>
<dbReference type="GO" id="GO:0048015">
    <property type="term" value="P:phosphatidylinositol-mediated signaling"/>
    <property type="evidence" value="ECO:0007669"/>
    <property type="project" value="TreeGrafter"/>
</dbReference>
<dbReference type="SUPFAM" id="SSF49562">
    <property type="entry name" value="C2 domain (Calcium/lipid-binding domain, CaLB)"/>
    <property type="match status" value="1"/>
</dbReference>
<dbReference type="SUPFAM" id="SSF51695">
    <property type="entry name" value="PLC-like phosphodiesterases"/>
    <property type="match status" value="1"/>
</dbReference>
<dbReference type="InterPro" id="IPR011992">
    <property type="entry name" value="EF-hand-dom_pair"/>
</dbReference>
<dbReference type="CDD" id="cd08598">
    <property type="entry name" value="PI-PLC1c_yeast"/>
    <property type="match status" value="1"/>
</dbReference>
<dbReference type="GO" id="GO:0051209">
    <property type="term" value="P:release of sequestered calcium ion into cytosol"/>
    <property type="evidence" value="ECO:0007669"/>
    <property type="project" value="TreeGrafter"/>
</dbReference>
<evidence type="ECO:0000256" key="5">
    <source>
        <dbReference type="ARBA" id="ARBA00023224"/>
    </source>
</evidence>
<name>A0A6P8AT27_PYRGI</name>
<evidence type="ECO:0000313" key="12">
    <source>
        <dbReference type="RefSeq" id="XP_030978066.1"/>
    </source>
</evidence>
<dbReference type="GO" id="GO:0004435">
    <property type="term" value="F:phosphatidylinositol-4,5-bisphosphate phospholipase C activity"/>
    <property type="evidence" value="ECO:0007669"/>
    <property type="project" value="UniProtKB-EC"/>
</dbReference>
<sequence>MQGSDSHQAGGGVSGDATSVPTLNPVLSRYVDTVFKSHADKNTGKWSKDQIATFLRVVQGEDGTEPPSALLKQSDLDLEGFVSYMLSPESSIIGPAKDQDLSWPLASYFISSSHNTYLTGNQLYSLSSTEAYTNVLRRGCRCIEVDVWDGDASDAEVSSISSGDDDPEKYAKRKERVSQLKDKIPKSLTSRFRESSLAKRLGQFVESKTEPKQSSASASNSQSSGGPPPAPLTRGSDSSNRASRNDQDSSALQKTQTHEAQVIEPKVYHGYTLTNEVSFRDVCYAIRDDAFTASDLPLIVSLEVHCGPEQQLCMVNIMEEAFQGYLVPKPAEDAAVLPPPETLRNKILIKVKYAPPVDAADAVGSSTSPTEDVQAGAALAATDSAKPGSLSSTTETLSPSTTPPTVDTPKKKKKSKIIQKLSDMGIFTRGISFKSLSQPEAVMPTHIFSVSEKAVLELHEKYGQELFDHNKHYLMRTYPSGMRIGSSNLDPVVFWRKGTQIVALNWQNWDEGMMLNEGMFAGTKGYLLKPEGYRGSKSAATPTSTPGQTQATAVRHRTLDLAIEVFAAQDIPLPTGDEKVKSFRPYIKCELHVEEPGERHGGANAVPHNGREKEGEFKARTKNIKGTVDPDYGGEILNFSAIEGVVEELAFLRFTVRDDELGRDDLAAWACVRLDRLRTGYRVIRLLDGKGMESDGLVLVKISKRIYDC</sequence>
<keyword evidence="11" id="KW-1185">Reference proteome</keyword>
<keyword evidence="4 7" id="KW-0443">Lipid metabolism</keyword>
<dbReference type="AlphaFoldDB" id="A0A6P8AT27"/>
<dbReference type="InterPro" id="IPR056584">
    <property type="entry name" value="EF-hand_15"/>
</dbReference>
<keyword evidence="5" id="KW-0807">Transducer</keyword>
<feature type="domain" description="C2" evidence="9">
    <location>
        <begin position="542"/>
        <end position="688"/>
    </location>
</feature>
<dbReference type="GeneID" id="41964273"/>
<evidence type="ECO:0000259" key="10">
    <source>
        <dbReference type="PROSITE" id="PS50008"/>
    </source>
</evidence>
<dbReference type="SMART" id="SM00239">
    <property type="entry name" value="C2"/>
    <property type="match status" value="1"/>
</dbReference>
<dbReference type="InterPro" id="IPR000008">
    <property type="entry name" value="C2_dom"/>
</dbReference>
<evidence type="ECO:0000313" key="11">
    <source>
        <dbReference type="Proteomes" id="UP000515153"/>
    </source>
</evidence>
<dbReference type="Pfam" id="PF00387">
    <property type="entry name" value="PI-PLC-Y"/>
    <property type="match status" value="1"/>
</dbReference>
<dbReference type="Gene3D" id="2.60.40.150">
    <property type="entry name" value="C2 domain"/>
    <property type="match status" value="1"/>
</dbReference>
<dbReference type="InterPro" id="IPR000909">
    <property type="entry name" value="PLipase_C_PInositol-sp_X_dom"/>
</dbReference>
<dbReference type="PROSITE" id="PS50007">
    <property type="entry name" value="PIPLC_X_DOMAIN"/>
    <property type="match status" value="1"/>
</dbReference>
<feature type="compositionally biased region" description="Low complexity" evidence="8">
    <location>
        <begin position="213"/>
        <end position="225"/>
    </location>
</feature>
<dbReference type="RefSeq" id="XP_030978066.1">
    <property type="nucleotide sequence ID" value="XM_031129365.1"/>
</dbReference>
<dbReference type="KEGG" id="pgri:PgNI_09381"/>
<dbReference type="InterPro" id="IPR001711">
    <property type="entry name" value="PLipase_C_Pinositol-sp_Y"/>
</dbReference>